<keyword evidence="5 8" id="KW-0812">Transmembrane</keyword>
<protein>
    <submittedName>
        <fullName evidence="10">Iron ABC transporter permease</fullName>
    </submittedName>
</protein>
<dbReference type="GO" id="GO:0005886">
    <property type="term" value="C:plasma membrane"/>
    <property type="evidence" value="ECO:0007669"/>
    <property type="project" value="UniProtKB-SubCell"/>
</dbReference>
<evidence type="ECO:0000256" key="7">
    <source>
        <dbReference type="ARBA" id="ARBA00023136"/>
    </source>
</evidence>
<dbReference type="PANTHER" id="PTHR30472">
    <property type="entry name" value="FERRIC ENTEROBACTIN TRANSPORT SYSTEM PERMEASE PROTEIN"/>
    <property type="match status" value="1"/>
</dbReference>
<evidence type="ECO:0000256" key="5">
    <source>
        <dbReference type="ARBA" id="ARBA00022692"/>
    </source>
</evidence>
<comment type="similarity">
    <text evidence="2">Belongs to the binding-protein-dependent transport system permease family. FecCD subfamily.</text>
</comment>
<keyword evidence="6 8" id="KW-1133">Transmembrane helix</keyword>
<dbReference type="EMBL" id="JASNVH010000013">
    <property type="protein sequence ID" value="MDK4307633.1"/>
    <property type="molecule type" value="Genomic_DNA"/>
</dbReference>
<evidence type="ECO:0000256" key="2">
    <source>
        <dbReference type="ARBA" id="ARBA00007935"/>
    </source>
</evidence>
<evidence type="ECO:0000313" key="10">
    <source>
        <dbReference type="EMBL" id="MDK4307633.1"/>
    </source>
</evidence>
<dbReference type="PANTHER" id="PTHR30472:SF24">
    <property type="entry name" value="FERRIC ENTEROBACTIN TRANSPORT SYSTEM PERMEASE PROTEIN FEPG"/>
    <property type="match status" value="1"/>
</dbReference>
<dbReference type="GO" id="GO:0033214">
    <property type="term" value="P:siderophore-iron import into cell"/>
    <property type="evidence" value="ECO:0007669"/>
    <property type="project" value="TreeGrafter"/>
</dbReference>
<evidence type="ECO:0000313" key="12">
    <source>
        <dbReference type="Proteomes" id="UP001239759"/>
    </source>
</evidence>
<dbReference type="CDD" id="cd06550">
    <property type="entry name" value="TM_ABC_iron-siderophores_like"/>
    <property type="match status" value="1"/>
</dbReference>
<evidence type="ECO:0000256" key="3">
    <source>
        <dbReference type="ARBA" id="ARBA00022448"/>
    </source>
</evidence>
<dbReference type="GO" id="GO:0022857">
    <property type="term" value="F:transmembrane transporter activity"/>
    <property type="evidence" value="ECO:0007669"/>
    <property type="project" value="InterPro"/>
</dbReference>
<gene>
    <name evidence="9" type="ORF">QPX23_07080</name>
    <name evidence="10" type="ORF">QPX42_08790</name>
</gene>
<organism evidence="10 11">
    <name type="scientific">Corynebacterium pseudodiphtheriticum</name>
    <dbReference type="NCBI Taxonomy" id="37637"/>
    <lineage>
        <taxon>Bacteria</taxon>
        <taxon>Bacillati</taxon>
        <taxon>Actinomycetota</taxon>
        <taxon>Actinomycetes</taxon>
        <taxon>Mycobacteriales</taxon>
        <taxon>Corynebacteriaceae</taxon>
        <taxon>Corynebacterium</taxon>
    </lineage>
</organism>
<keyword evidence="7 8" id="KW-0472">Membrane</keyword>
<dbReference type="Pfam" id="PF01032">
    <property type="entry name" value="FecCD"/>
    <property type="match status" value="1"/>
</dbReference>
<comment type="caution">
    <text evidence="10">The sequence shown here is derived from an EMBL/GenBank/DDBJ whole genome shotgun (WGS) entry which is preliminary data.</text>
</comment>
<feature type="transmembrane region" description="Helical" evidence="8">
    <location>
        <begin position="260"/>
        <end position="279"/>
    </location>
</feature>
<feature type="transmembrane region" description="Helical" evidence="8">
    <location>
        <begin position="176"/>
        <end position="194"/>
    </location>
</feature>
<evidence type="ECO:0000313" key="9">
    <source>
        <dbReference type="EMBL" id="MDK4290485.1"/>
    </source>
</evidence>
<proteinExistence type="inferred from homology"/>
<name>A0AAP4F6S1_9CORY</name>
<keyword evidence="12" id="KW-1185">Reference proteome</keyword>
<sequence>MVGALIGITVIVCWRMLQVEAPQNAEWLLAEVVAVNRDRLIVAVVVGMCLGVAGVLLRTATKNPLADPDIVGVNSGAAFGAVAASAFSGNSGSLTLLPWALLGATVAGAITVFFGLRGSATQSQQISVQRMVLLGIAVSALFSALTSIALVLDEAQLATVLSWLSGKLAGVRLSEIWTALICLIILLPLMVMSGKQLDTLTADEQVATAFGAKPALLRLLAIVGAIILIAPCVAATGPIGFLGLMAATAAHRVCGVNHRWALPVAGLLGAFVLLLADIVGQAVWAPAETPVGIITAIAGVPVLLWGINHMSKKS</sequence>
<comment type="subcellular location">
    <subcellularLocation>
        <location evidence="1">Cell membrane</location>
        <topology evidence="1">Multi-pass membrane protein</topology>
    </subcellularLocation>
</comment>
<feature type="transmembrane region" description="Helical" evidence="8">
    <location>
        <begin position="99"/>
        <end position="120"/>
    </location>
</feature>
<dbReference type="Proteomes" id="UP001239759">
    <property type="component" value="Unassembled WGS sequence"/>
</dbReference>
<evidence type="ECO:0000313" key="11">
    <source>
        <dbReference type="Proteomes" id="UP001224412"/>
    </source>
</evidence>
<feature type="transmembrane region" description="Helical" evidence="8">
    <location>
        <begin position="215"/>
        <end position="240"/>
    </location>
</feature>
<feature type="transmembrane region" description="Helical" evidence="8">
    <location>
        <begin position="40"/>
        <end position="57"/>
    </location>
</feature>
<evidence type="ECO:0000256" key="4">
    <source>
        <dbReference type="ARBA" id="ARBA00022475"/>
    </source>
</evidence>
<dbReference type="InterPro" id="IPR000522">
    <property type="entry name" value="ABC_transptr_permease_BtuC"/>
</dbReference>
<reference evidence="10 12" key="1">
    <citation type="submission" date="2023-05" db="EMBL/GenBank/DDBJ databases">
        <title>Metabolic capabilities are highly conserved among human nasal-associated Corynebacterium species in pangenomic analyses.</title>
        <authorList>
            <person name="Tran T.H."/>
            <person name="Roberts A.Q."/>
            <person name="Escapa I.F."/>
            <person name="Gao W."/>
            <person name="Conlan S."/>
            <person name="Kong H."/>
            <person name="Segre J.A."/>
            <person name="Kelly M.S."/>
            <person name="Lemon K.P."/>
        </authorList>
    </citation>
    <scope>NUCLEOTIDE SEQUENCE</scope>
    <source>
        <strain evidence="10">KPL2773</strain>
        <strain evidence="9 12">KPL3772</strain>
    </source>
</reference>
<dbReference type="SUPFAM" id="SSF81345">
    <property type="entry name" value="ABC transporter involved in vitamin B12 uptake, BtuC"/>
    <property type="match status" value="1"/>
</dbReference>
<feature type="transmembrane region" description="Helical" evidence="8">
    <location>
        <begin position="132"/>
        <end position="152"/>
    </location>
</feature>
<feature type="transmembrane region" description="Helical" evidence="8">
    <location>
        <begin position="69"/>
        <end position="87"/>
    </location>
</feature>
<dbReference type="Gene3D" id="1.10.3470.10">
    <property type="entry name" value="ABC transporter involved in vitamin B12 uptake, BtuC"/>
    <property type="match status" value="1"/>
</dbReference>
<evidence type="ECO:0000256" key="1">
    <source>
        <dbReference type="ARBA" id="ARBA00004651"/>
    </source>
</evidence>
<keyword evidence="4" id="KW-1003">Cell membrane</keyword>
<evidence type="ECO:0000256" key="8">
    <source>
        <dbReference type="SAM" id="Phobius"/>
    </source>
</evidence>
<evidence type="ECO:0000256" key="6">
    <source>
        <dbReference type="ARBA" id="ARBA00022989"/>
    </source>
</evidence>
<keyword evidence="3" id="KW-0813">Transport</keyword>
<dbReference type="Proteomes" id="UP001224412">
    <property type="component" value="Unassembled WGS sequence"/>
</dbReference>
<dbReference type="InterPro" id="IPR037294">
    <property type="entry name" value="ABC_BtuC-like"/>
</dbReference>
<dbReference type="EMBL" id="JASNUQ010000010">
    <property type="protein sequence ID" value="MDK4290485.1"/>
    <property type="molecule type" value="Genomic_DNA"/>
</dbReference>
<feature type="transmembrane region" description="Helical" evidence="8">
    <location>
        <begin position="291"/>
        <end position="308"/>
    </location>
</feature>
<accession>A0AAP4F6S1</accession>
<dbReference type="AlphaFoldDB" id="A0AAP4F6S1"/>